<feature type="chain" id="PRO_5047411315" evidence="10">
    <location>
        <begin position="23"/>
        <end position="618"/>
    </location>
</feature>
<evidence type="ECO:0000256" key="4">
    <source>
        <dbReference type="ARBA" id="ARBA00022692"/>
    </source>
</evidence>
<proteinExistence type="inferred from homology"/>
<evidence type="ECO:0000256" key="5">
    <source>
        <dbReference type="ARBA" id="ARBA00022989"/>
    </source>
</evidence>
<evidence type="ECO:0000256" key="6">
    <source>
        <dbReference type="ARBA" id="ARBA00023136"/>
    </source>
</evidence>
<dbReference type="SUPFAM" id="SSF161098">
    <property type="entry name" value="MetI-like"/>
    <property type="match status" value="1"/>
</dbReference>
<reference evidence="12" key="2">
    <citation type="journal article" date="2023" name="Curr. Microbiol.">
        <title>Neisseria montereyensis sp. nov., Isolated from Oropharynx of California Sea Lion (Zalophus californianus): Genomic, Phylogenetic, and Phenotypic Study.</title>
        <authorList>
            <person name="Volokhov D.V."/>
            <person name="Zagorodnyaya T.A."/>
            <person name="Furtak V.A."/>
            <person name="Nattanmai G."/>
            <person name="Randall L."/>
            <person name="Jose S."/>
            <person name="Gao Y."/>
            <person name="Gulland F.M."/>
            <person name="Eisenberg T."/>
            <person name="Delmonte P."/>
            <person name="Blom J."/>
            <person name="Mitchell K.K."/>
        </authorList>
    </citation>
    <scope>NUCLEOTIDE SEQUENCE</scope>
    <source>
        <strain evidence="12">CSL10203-ORH2</strain>
    </source>
</reference>
<dbReference type="InterPro" id="IPR000515">
    <property type="entry name" value="MetI-like"/>
</dbReference>
<feature type="transmembrane region" description="Helical" evidence="9">
    <location>
        <begin position="584"/>
        <end position="601"/>
    </location>
</feature>
<evidence type="ECO:0000313" key="13">
    <source>
        <dbReference type="Proteomes" id="UP001166947"/>
    </source>
</evidence>
<feature type="transmembrane region" description="Helical" evidence="9">
    <location>
        <begin position="552"/>
        <end position="572"/>
    </location>
</feature>
<keyword evidence="2 9" id="KW-0813">Transport</keyword>
<comment type="subcellular location">
    <subcellularLocation>
        <location evidence="1 9">Cell membrane</location>
        <topology evidence="1 9">Multi-pass membrane protein</topology>
    </subcellularLocation>
</comment>
<keyword evidence="10" id="KW-0732">Signal</keyword>
<dbReference type="SUPFAM" id="SSF53850">
    <property type="entry name" value="Periplasmic binding protein-like II"/>
    <property type="match status" value="1"/>
</dbReference>
<dbReference type="RefSeq" id="WP_259292126.1">
    <property type="nucleotide sequence ID" value="NZ_JANUXW010000008.1"/>
</dbReference>
<organism evidence="12 13">
    <name type="scientific">Neisseria montereyensis</name>
    <dbReference type="NCBI Taxonomy" id="2973938"/>
    <lineage>
        <taxon>Bacteria</taxon>
        <taxon>Pseudomonadati</taxon>
        <taxon>Pseudomonadota</taxon>
        <taxon>Betaproteobacteria</taxon>
        <taxon>Neisseriales</taxon>
        <taxon>Neisseriaceae</taxon>
        <taxon>Neisseria</taxon>
    </lineage>
</organism>
<keyword evidence="4 9" id="KW-0812">Transmembrane</keyword>
<feature type="domain" description="ABC transmembrane type-1" evidence="11">
    <location>
        <begin position="426"/>
        <end position="605"/>
    </location>
</feature>
<feature type="transmembrane region" description="Helical" evidence="9">
    <location>
        <begin position="405"/>
        <end position="423"/>
    </location>
</feature>
<dbReference type="Pfam" id="PF04069">
    <property type="entry name" value="OpuAC"/>
    <property type="match status" value="1"/>
</dbReference>
<evidence type="ECO:0000256" key="2">
    <source>
        <dbReference type="ARBA" id="ARBA00022448"/>
    </source>
</evidence>
<comment type="caution">
    <text evidence="12">The sequence shown here is derived from an EMBL/GenBank/DDBJ whole genome shotgun (WGS) entry which is preliminary data.</text>
</comment>
<feature type="transmembrane region" description="Helical" evidence="9">
    <location>
        <begin position="429"/>
        <end position="453"/>
    </location>
</feature>
<keyword evidence="6 9" id="KW-0472">Membrane</keyword>
<dbReference type="InterPro" id="IPR035906">
    <property type="entry name" value="MetI-like_sf"/>
</dbReference>
<evidence type="ECO:0000256" key="1">
    <source>
        <dbReference type="ARBA" id="ARBA00004651"/>
    </source>
</evidence>
<comment type="similarity">
    <text evidence="9">Belongs to the binding-protein-dependent transport system permease family.</text>
</comment>
<evidence type="ECO:0000313" key="12">
    <source>
        <dbReference type="EMBL" id="MCS4534342.1"/>
    </source>
</evidence>
<dbReference type="CDD" id="cd13641">
    <property type="entry name" value="PBP2_HisX_like"/>
    <property type="match status" value="1"/>
</dbReference>
<keyword evidence="5 9" id="KW-1133">Transmembrane helix</keyword>
<accession>A0ABT2FDQ8</accession>
<dbReference type="Gene3D" id="1.10.3720.10">
    <property type="entry name" value="MetI-like"/>
    <property type="match status" value="1"/>
</dbReference>
<dbReference type="InterPro" id="IPR007210">
    <property type="entry name" value="ABC_Gly_betaine_transp_sub-bd"/>
</dbReference>
<dbReference type="CDD" id="cd06261">
    <property type="entry name" value="TM_PBP2"/>
    <property type="match status" value="1"/>
</dbReference>
<dbReference type="PANTHER" id="PTHR47737:SF1">
    <property type="entry name" value="GLYCINE BETAINE_PROLINE BETAINE TRANSPORT SYSTEM PERMEASE PROTEIN PROW"/>
    <property type="match status" value="1"/>
</dbReference>
<feature type="transmembrane region" description="Helical" evidence="9">
    <location>
        <begin position="465"/>
        <end position="486"/>
    </location>
</feature>
<dbReference type="PANTHER" id="PTHR47737">
    <property type="entry name" value="GLYCINE BETAINE/PROLINE BETAINE TRANSPORT SYSTEM PERMEASE PROTEIN PROW"/>
    <property type="match status" value="1"/>
</dbReference>
<dbReference type="Gene3D" id="3.10.105.10">
    <property type="entry name" value="Dipeptide-binding Protein, Domain 3"/>
    <property type="match status" value="1"/>
</dbReference>
<dbReference type="PROSITE" id="PS50928">
    <property type="entry name" value="ABC_TM1"/>
    <property type="match status" value="1"/>
</dbReference>
<name>A0ABT2FDQ8_9NEIS</name>
<reference evidence="12" key="1">
    <citation type="submission" date="2022-08" db="EMBL/GenBank/DDBJ databases">
        <authorList>
            <person name="Volokhov D.V."/>
            <person name="Furtak V.A."/>
            <person name="Zagorodnyaya T.A."/>
        </authorList>
    </citation>
    <scope>NUCLEOTIDE SEQUENCE</scope>
    <source>
        <strain evidence="12">CSL10203-ORH2</strain>
    </source>
</reference>
<dbReference type="Proteomes" id="UP001166947">
    <property type="component" value="Unassembled WGS sequence"/>
</dbReference>
<dbReference type="EMBL" id="JANUXW010000008">
    <property type="protein sequence ID" value="MCS4534342.1"/>
    <property type="molecule type" value="Genomic_DNA"/>
</dbReference>
<protein>
    <submittedName>
        <fullName evidence="12">ABC transporter permease subunit</fullName>
    </submittedName>
</protein>
<feature type="signal peptide" evidence="10">
    <location>
        <begin position="1"/>
        <end position="22"/>
    </location>
</feature>
<evidence type="ECO:0000256" key="3">
    <source>
        <dbReference type="ARBA" id="ARBA00022475"/>
    </source>
</evidence>
<evidence type="ECO:0000256" key="7">
    <source>
        <dbReference type="ARBA" id="ARBA00035642"/>
    </source>
</evidence>
<evidence type="ECO:0000259" key="11">
    <source>
        <dbReference type="PROSITE" id="PS50928"/>
    </source>
</evidence>
<keyword evidence="13" id="KW-1185">Reference proteome</keyword>
<dbReference type="Gene3D" id="3.40.190.100">
    <property type="entry name" value="Glycine betaine-binding periplasmic protein, domain 2"/>
    <property type="match status" value="1"/>
</dbReference>
<feature type="transmembrane region" description="Helical" evidence="9">
    <location>
        <begin position="380"/>
        <end position="398"/>
    </location>
</feature>
<comment type="similarity">
    <text evidence="7">In the C-terminal section; belongs to the OsmX family.</text>
</comment>
<evidence type="ECO:0000256" key="10">
    <source>
        <dbReference type="SAM" id="SignalP"/>
    </source>
</evidence>
<comment type="similarity">
    <text evidence="8">In the N-terminal section; belongs to the binding-protein-dependent transport system permease family.</text>
</comment>
<sequence length="618" mass="68274">MSFFKYLCFVLVMMVTAPFAAAACQDGQTIKLAGLDWESGQFTTAVLNTILQDGYDCQTSTVPGTTTALITALSQDDIQIIAEQWIGRSPVMKKAIEEHKAAVIGDTLKGGATQGWYVPDYVKQEHPDLNSIDDLKKFAYLFPDPEAPQRARFLNCPSGWTCEIANSRLLDNTGLGEVFDNVRPGTGAALDAEITSAYEQKRPILFYYWQPTGLMAKYRFEPLEFPEHNAACWATILDANSQNRCVSGYPVSKLAVAVSTPFMEAHPDLVEMIKRLQFEPDMLNRAILEMSENQRSGEEQAQLFLQQNPQVWRQWVSEEAAVRLSEALGVAAPESSGIFRTWSISDGLNKSLKNTVQKHGDQLRSAGEVTLRILLPLERLLQTVPAWLVILVVGAIGLHATRKWWFALLCMFGFYTIGSFGLWEALMQTIALLTASVLLTMIIGIPVGIFTAYRKRLYQWLSPVLDVMQTMPSFVYLIPVLMLFGIGKVPALFATVVYALAPLIRLTALGIRQVSPQMIEAAIAFGSNRWQLLKWVLLPQAKPSIMAGINQAVMMSLGMVVLASMIGARGLGEYVLQAVQTLNIGQGVEAGAAIVILAIIIDRITQAYGSREKGSRHE</sequence>
<dbReference type="PROSITE" id="PS51257">
    <property type="entry name" value="PROKAR_LIPOPROTEIN"/>
    <property type="match status" value="1"/>
</dbReference>
<keyword evidence="3" id="KW-1003">Cell membrane</keyword>
<evidence type="ECO:0000256" key="9">
    <source>
        <dbReference type="RuleBase" id="RU363032"/>
    </source>
</evidence>
<evidence type="ECO:0000256" key="8">
    <source>
        <dbReference type="ARBA" id="ARBA00035652"/>
    </source>
</evidence>
<dbReference type="Pfam" id="PF00528">
    <property type="entry name" value="BPD_transp_1"/>
    <property type="match status" value="1"/>
</dbReference>
<gene>
    <name evidence="12" type="ORF">NXS09_08525</name>
</gene>